<gene>
    <name evidence="2" type="ORF">PYV00_13475</name>
</gene>
<feature type="domain" description="Dienelactone hydrolase" evidence="1">
    <location>
        <begin position="17"/>
        <end position="235"/>
    </location>
</feature>
<dbReference type="RefSeq" id="WP_275228792.1">
    <property type="nucleotide sequence ID" value="NZ_JARESE010000044.1"/>
</dbReference>
<protein>
    <submittedName>
        <fullName evidence="2">Dienelactone hydrolase family protein</fullName>
    </submittedName>
</protein>
<dbReference type="InterPro" id="IPR050261">
    <property type="entry name" value="FrsA_esterase"/>
</dbReference>
<evidence type="ECO:0000313" key="2">
    <source>
        <dbReference type="EMBL" id="MDE8652711.1"/>
    </source>
</evidence>
<name>A0ABT5WRQ1_9SPHN</name>
<reference evidence="2 3" key="1">
    <citation type="submission" date="2023-03" db="EMBL/GenBank/DDBJ databases">
        <title>NovoSphingobium album sp. nov. isolated from polycyclic aromatic hydrocarbons- and heavy-metal polluted soil.</title>
        <authorList>
            <person name="Liu Z."/>
            <person name="Wang K."/>
        </authorList>
    </citation>
    <scope>NUCLEOTIDE SEQUENCE [LARGE SCALE GENOMIC DNA]</scope>
    <source>
        <strain evidence="2 3">H3SJ31-1</strain>
    </source>
</reference>
<keyword evidence="2" id="KW-0378">Hydrolase</keyword>
<organism evidence="2 3">
    <name type="scientific">Novosphingobium album</name>
    <name type="common">ex Liu et al. 2023</name>
    <dbReference type="NCBI Taxonomy" id="3031130"/>
    <lineage>
        <taxon>Bacteria</taxon>
        <taxon>Pseudomonadati</taxon>
        <taxon>Pseudomonadota</taxon>
        <taxon>Alphaproteobacteria</taxon>
        <taxon>Sphingomonadales</taxon>
        <taxon>Sphingomonadaceae</taxon>
        <taxon>Novosphingobium</taxon>
    </lineage>
</organism>
<dbReference type="PANTHER" id="PTHR22946">
    <property type="entry name" value="DIENELACTONE HYDROLASE DOMAIN-CONTAINING PROTEIN-RELATED"/>
    <property type="match status" value="1"/>
</dbReference>
<proteinExistence type="predicted"/>
<dbReference type="EMBL" id="JARESE010000044">
    <property type="protein sequence ID" value="MDE8652711.1"/>
    <property type="molecule type" value="Genomic_DNA"/>
</dbReference>
<accession>A0ABT5WRQ1</accession>
<comment type="caution">
    <text evidence="2">The sequence shown here is derived from an EMBL/GenBank/DDBJ whole genome shotgun (WGS) entry which is preliminary data.</text>
</comment>
<dbReference type="InterPro" id="IPR029058">
    <property type="entry name" value="AB_hydrolase_fold"/>
</dbReference>
<dbReference type="InterPro" id="IPR002925">
    <property type="entry name" value="Dienelactn_hydro"/>
</dbReference>
<dbReference type="Proteomes" id="UP001216253">
    <property type="component" value="Unassembled WGS sequence"/>
</dbReference>
<dbReference type="GO" id="GO:0016787">
    <property type="term" value="F:hydrolase activity"/>
    <property type="evidence" value="ECO:0007669"/>
    <property type="project" value="UniProtKB-KW"/>
</dbReference>
<dbReference type="SUPFAM" id="SSF53474">
    <property type="entry name" value="alpha/beta-Hydrolases"/>
    <property type="match status" value="1"/>
</dbReference>
<dbReference type="Gene3D" id="3.40.50.1820">
    <property type="entry name" value="alpha/beta hydrolase"/>
    <property type="match status" value="1"/>
</dbReference>
<dbReference type="Pfam" id="PF01738">
    <property type="entry name" value="DLH"/>
    <property type="match status" value="1"/>
</dbReference>
<sequence length="248" mass="25717">MPEFEAMTIDHAGTRLQGFLAHPEGAARGPAVLMFPGATGPGATFCATARELAGLGYLAVGVDMYGADADIATPQAAGVHFAALLEAPDRLRARVVAWFEAVAARGDVDPARVAAIGYCFGGKCVLELARSGADVKAAVAYHGLLTTHAPARPGAVKAQVAVWSGGRDPYAPVAELDALRAELDAAGASYQATLFSYAQHSFTDPDHDTIGLEGIAYHPLAHRVSWAGTLCLLEQTIGSCPGRAPNRP</sequence>
<evidence type="ECO:0000313" key="3">
    <source>
        <dbReference type="Proteomes" id="UP001216253"/>
    </source>
</evidence>
<dbReference type="PANTHER" id="PTHR22946:SF5">
    <property type="entry name" value="PEPTIDASE S9 PROLYL OLIGOPEPTIDASE CATALYTIC DOMAIN-CONTAINING PROTEIN"/>
    <property type="match status" value="1"/>
</dbReference>
<evidence type="ECO:0000259" key="1">
    <source>
        <dbReference type="Pfam" id="PF01738"/>
    </source>
</evidence>
<keyword evidence="3" id="KW-1185">Reference proteome</keyword>